<dbReference type="RefSeq" id="WP_002691818.1">
    <property type="nucleotide sequence ID" value="NZ_CM001797.1"/>
</dbReference>
<sequence>MQKLFKITLRNDYAFKRIFGVEENKDVLQDLLECILDIPPENIAGLELLDKEFHKELLSEKLGILDIKLRLKDGTFVDIEIQNNWHFDFPERTLYYWSKMYNEAIKQGQDYTKLPKCITINLIGKGFNKNKRLHNKYLVLEQDTKEPLVSKLEIHILNLEKARLLKEGQCLDNKTKRLLNWLKFIETDNPEVREVLAENSEIMKKANTAISVMEMSPRDKWLYDSRMKYEHDRASCISEGYRKGIEEGILQGEIKGIEQGIQQGFANGSYQTKLETAKLMKKMNYPISDICTISGLTKEEIEKL</sequence>
<dbReference type="AlphaFoldDB" id="A0A0F6MQQ6"/>
<name>A0A0F6MQQ6_TREDN</name>
<dbReference type="HOGENOM" id="CLU_057504_0_2_12"/>
<organism evidence="1">
    <name type="scientific">Treponema denticola OTK</name>
    <dbReference type="NCBI Taxonomy" id="999434"/>
    <lineage>
        <taxon>Bacteria</taxon>
        <taxon>Pseudomonadati</taxon>
        <taxon>Spirochaetota</taxon>
        <taxon>Spirochaetia</taxon>
        <taxon>Spirochaetales</taxon>
        <taxon>Treponemataceae</taxon>
        <taxon>Treponema</taxon>
    </lineage>
</organism>
<comment type="caution">
    <text evidence="1">The sequence shown here is derived from an EMBL/GenBank/DDBJ whole genome shotgun (WGS) entry which is preliminary data.</text>
</comment>
<protein>
    <recommendedName>
        <fullName evidence="2">Transposase (putative) YhgA-like domain-containing protein</fullName>
    </recommendedName>
</protein>
<accession>A0A0F6MQQ6</accession>
<reference evidence="1" key="1">
    <citation type="submission" date="2012-01" db="EMBL/GenBank/DDBJ databases">
        <title>The Genome Sequence of Treponema denticola OTK.</title>
        <authorList>
            <consortium name="The Broad Institute Genome Sequencing Platform"/>
            <person name="Earl A."/>
            <person name="Ward D."/>
            <person name="Feldgarden M."/>
            <person name="Gevers D."/>
            <person name="Blanton J.M."/>
            <person name="Fenno C.J."/>
            <person name="Baranova O.V."/>
            <person name="Mathney J."/>
            <person name="Dewhirst F.E."/>
            <person name="Izard J."/>
            <person name="Young S.K."/>
            <person name="Zeng Q."/>
            <person name="Gargeya S."/>
            <person name="Fitzgerald M."/>
            <person name="Haas B."/>
            <person name="Abouelleil A."/>
            <person name="Alvarado L."/>
            <person name="Arachchi H.M."/>
            <person name="Berlin A."/>
            <person name="Chapman S.B."/>
            <person name="Gearin G."/>
            <person name="Goldberg J."/>
            <person name="Griggs A."/>
            <person name="Gujja S."/>
            <person name="Hansen M."/>
            <person name="Heiman D."/>
            <person name="Howarth C."/>
            <person name="Larimer J."/>
            <person name="Lui A."/>
            <person name="MacDonald P.J.P."/>
            <person name="McCowen C."/>
            <person name="Montmayeur A."/>
            <person name="Murphy C."/>
            <person name="Neiman D."/>
            <person name="Pearson M."/>
            <person name="Priest M."/>
            <person name="Roberts A."/>
            <person name="Saif S."/>
            <person name="Shea T."/>
            <person name="Sisk P."/>
            <person name="Stolte C."/>
            <person name="Sykes S."/>
            <person name="Wortman J."/>
            <person name="Nusbaum C."/>
            <person name="Birren B."/>
        </authorList>
    </citation>
    <scope>NUCLEOTIDE SEQUENCE [LARGE SCALE GENOMIC DNA]</scope>
    <source>
        <strain evidence="1">OTK</strain>
    </source>
</reference>
<dbReference type="NCBIfam" id="TIGR01784">
    <property type="entry name" value="T_den_put_tspse"/>
    <property type="match status" value="1"/>
</dbReference>
<dbReference type="PANTHER" id="PTHR41317:SF1">
    <property type="entry name" value="PD-(D_E)XK NUCLEASE FAMILY TRANSPOSASE"/>
    <property type="match status" value="1"/>
</dbReference>
<dbReference type="PATRIC" id="fig|999434.4.peg.1219"/>
<dbReference type="EMBL" id="AGDY01000005">
    <property type="protein sequence ID" value="EMB22258.1"/>
    <property type="molecule type" value="Genomic_DNA"/>
</dbReference>
<gene>
    <name evidence="1" type="ORF">HMPREF9723_01176</name>
</gene>
<dbReference type="PANTHER" id="PTHR41317">
    <property type="entry name" value="PD-(D_E)XK NUCLEASE FAMILY TRANSPOSASE"/>
    <property type="match status" value="1"/>
</dbReference>
<evidence type="ECO:0008006" key="2">
    <source>
        <dbReference type="Google" id="ProtNLM"/>
    </source>
</evidence>
<evidence type="ECO:0000313" key="1">
    <source>
        <dbReference type="EMBL" id="EMB22258.1"/>
    </source>
</evidence>
<dbReference type="Pfam" id="PF12784">
    <property type="entry name" value="PDDEXK_2"/>
    <property type="match status" value="1"/>
</dbReference>
<dbReference type="Proteomes" id="UP000011701">
    <property type="component" value="Chromosome"/>
</dbReference>
<proteinExistence type="predicted"/>
<dbReference type="InterPro" id="IPR010106">
    <property type="entry name" value="RpnA"/>
</dbReference>